<accession>A0AAD9H6G8</accession>
<feature type="region of interest" description="Disordered" evidence="1">
    <location>
        <begin position="327"/>
        <end position="346"/>
    </location>
</feature>
<proteinExistence type="predicted"/>
<feature type="region of interest" description="Disordered" evidence="1">
    <location>
        <begin position="1"/>
        <end position="124"/>
    </location>
</feature>
<dbReference type="AlphaFoldDB" id="A0AAD9H6G8"/>
<feature type="compositionally biased region" description="Polar residues" evidence="1">
    <location>
        <begin position="363"/>
        <end position="384"/>
    </location>
</feature>
<gene>
    <name evidence="2" type="ORF">LX32DRAFT_644713</name>
</gene>
<evidence type="ECO:0000313" key="3">
    <source>
        <dbReference type="Proteomes" id="UP001232148"/>
    </source>
</evidence>
<comment type="caution">
    <text evidence="2">The sequence shown here is derived from an EMBL/GenBank/DDBJ whole genome shotgun (WGS) entry which is preliminary data.</text>
</comment>
<evidence type="ECO:0000256" key="1">
    <source>
        <dbReference type="SAM" id="MobiDB-lite"/>
    </source>
</evidence>
<feature type="region of interest" description="Disordered" evidence="1">
    <location>
        <begin position="359"/>
        <end position="391"/>
    </location>
</feature>
<keyword evidence="3" id="KW-1185">Reference proteome</keyword>
<feature type="compositionally biased region" description="Polar residues" evidence="1">
    <location>
        <begin position="174"/>
        <end position="184"/>
    </location>
</feature>
<sequence length="1102" mass="121394">MDPRQNVPYFPPPPGQAGQPPPLPPRLSGSHPIGVSPLGMDGQHHATQHPQPPPHPFGHQPGSQFAPMSGTYQYPQPRIMASQNPHPSHAYQPVAPQSNAYSNPHLPASQHYPSAVPTPSAYSHQSSSYANVYSPVLSSKFQQGTSLFSNTHKVLGSYQDIKSKAKAKLTQYLAQPASQAASQTRPDHPHAQYVQNPSPSHSSSPLVPPANSVVDSYGHCYNISQYHYGSPAPVPSAAVPLQTSQGPQQYTPPDHGQSHTSPTMYNPGMRVEQGHQVLQQPTHSPQVPTPHNAALHSYAAIPQASQPVHYDQIPTPGSFQDGALPVSPASSATPGMGQPLPPTHHHLPHLSQAQEAMSRPPETLQTLPATHGTQVSPPSDTQIPSPAAVGEPGHYMPPPQPPVNAYVNGFSVSDTGHATPYALDPPSTTQPAKVRADAETAHQVPAAPQLSPQIDPTLAPQQNTTALAVEQISAGLVNLNLQAPAPPKSTPLGPEDEEFHEWKRPIPHVADDGEPNATIWECPGQRDLDYETDWYCLESAPDFLICTRCHEMYLRGTTFASSLRRVRRASGRCRFNVPRITRLLLPEYLKHNDDGPIREFMSSRLGILDCMGQQGSRGGAGIKWFKTPDSRLEGFISCEACYEDIVLATSFRQHFVANETAQPPDATWSCDVCLPFIARSLVKYSKRSTYAWEEWVQAAAKHINLPQCESKPVSPTTRQWMQLRGQRFPELKMCERCYEETMALTPLDGNFEVFPQQPSHTGLDWMDVALGYRSVEPSPFLCSATSLPVRVSIAAANSQKDVGVFYKALETIIPSPHCTEQGIVGGVWHTLQNGELGSYSLCAACYAGYVETWQLGRFFEHTKGLDATQAYLCSFQRSAPRWLQHMYRMQEAVETGVWSRYAGFVRKFDGVPDCARETQVENRKWYGWDDCTICPECYITFCKGSSSSPAAPGVDMDYDNQLVADRRMCCLYSPRMRQKWTEACEKGDAGELVEFSRQRHGVYVQTVLRVQMLRQMQELQMMNAMHAGLMSVTYQGIEGMRVVSGTTDGYEHGNSTLGWHATEEGATGAAFRNQMQSGMSQANSASTWMTIAQLTMKWKEVE</sequence>
<dbReference type="Proteomes" id="UP001232148">
    <property type="component" value="Unassembled WGS sequence"/>
</dbReference>
<evidence type="ECO:0000313" key="2">
    <source>
        <dbReference type="EMBL" id="KAK2023330.1"/>
    </source>
</evidence>
<feature type="region of interest" description="Disordered" evidence="1">
    <location>
        <begin position="174"/>
        <end position="210"/>
    </location>
</feature>
<organism evidence="2 3">
    <name type="scientific">Colletotrichum zoysiae</name>
    <dbReference type="NCBI Taxonomy" id="1216348"/>
    <lineage>
        <taxon>Eukaryota</taxon>
        <taxon>Fungi</taxon>
        <taxon>Dikarya</taxon>
        <taxon>Ascomycota</taxon>
        <taxon>Pezizomycotina</taxon>
        <taxon>Sordariomycetes</taxon>
        <taxon>Hypocreomycetidae</taxon>
        <taxon>Glomerellales</taxon>
        <taxon>Glomerellaceae</taxon>
        <taxon>Colletotrichum</taxon>
        <taxon>Colletotrichum graminicola species complex</taxon>
    </lineage>
</organism>
<feature type="region of interest" description="Disordered" evidence="1">
    <location>
        <begin position="234"/>
        <end position="260"/>
    </location>
</feature>
<reference evidence="2" key="1">
    <citation type="submission" date="2021-06" db="EMBL/GenBank/DDBJ databases">
        <title>Comparative genomics, transcriptomics and evolutionary studies reveal genomic signatures of adaptation to plant cell wall in hemibiotrophic fungi.</title>
        <authorList>
            <consortium name="DOE Joint Genome Institute"/>
            <person name="Baroncelli R."/>
            <person name="Diaz J.F."/>
            <person name="Benocci T."/>
            <person name="Peng M."/>
            <person name="Battaglia E."/>
            <person name="Haridas S."/>
            <person name="Andreopoulos W."/>
            <person name="Labutti K."/>
            <person name="Pangilinan J."/>
            <person name="Floch G.L."/>
            <person name="Makela M.R."/>
            <person name="Henrissat B."/>
            <person name="Grigoriev I.V."/>
            <person name="Crouch J.A."/>
            <person name="De Vries R.P."/>
            <person name="Sukno S.A."/>
            <person name="Thon M.R."/>
        </authorList>
    </citation>
    <scope>NUCLEOTIDE SEQUENCE</scope>
    <source>
        <strain evidence="2">MAFF235873</strain>
    </source>
</reference>
<name>A0AAD9H6G8_9PEZI</name>
<evidence type="ECO:0008006" key="4">
    <source>
        <dbReference type="Google" id="ProtNLM"/>
    </source>
</evidence>
<feature type="compositionally biased region" description="Pro residues" evidence="1">
    <location>
        <begin position="9"/>
        <end position="25"/>
    </location>
</feature>
<feature type="compositionally biased region" description="Polar residues" evidence="1">
    <location>
        <begin position="241"/>
        <end position="251"/>
    </location>
</feature>
<dbReference type="EMBL" id="MU843004">
    <property type="protein sequence ID" value="KAK2023330.1"/>
    <property type="molecule type" value="Genomic_DNA"/>
</dbReference>
<protein>
    <recommendedName>
        <fullName evidence="4">Integral membrane protein</fullName>
    </recommendedName>
</protein>